<evidence type="ECO:0000256" key="2">
    <source>
        <dbReference type="ARBA" id="ARBA00023125"/>
    </source>
</evidence>
<dbReference type="GO" id="GO:0003700">
    <property type="term" value="F:DNA-binding transcription factor activity"/>
    <property type="evidence" value="ECO:0007669"/>
    <property type="project" value="TreeGrafter"/>
</dbReference>
<feature type="domain" description="HTH tetR-type" evidence="5">
    <location>
        <begin position="6"/>
        <end position="65"/>
    </location>
</feature>
<dbReference type="PANTHER" id="PTHR30055:SF234">
    <property type="entry name" value="HTH-TYPE TRANSCRIPTIONAL REGULATOR BETI"/>
    <property type="match status" value="1"/>
</dbReference>
<dbReference type="AlphaFoldDB" id="A0A2X4UP13"/>
<dbReference type="RefSeq" id="WP_060920952.1">
    <property type="nucleotide sequence ID" value="NZ_CP065689.1"/>
</dbReference>
<sequence length="190" mass="21556">MRKDAAEKRKEIVKVASTLFAQNGPDVSLRVIAKEANVGVATASRHFPDRDDLYRAVLEHTTEKMRDVVNHHLPHFPDAPEYTWRAVISEMVSLNFPAVGQEILPKILPTLTQEDKDAVFSFVQALYEPLLAQAKKYKLCPQDLDILSFHFGIITLSRPLPGPAERVFSGKREWLVDVFIDGLHAQRTRQ</sequence>
<evidence type="ECO:0000256" key="3">
    <source>
        <dbReference type="ARBA" id="ARBA00023163"/>
    </source>
</evidence>
<dbReference type="Gene3D" id="1.10.357.10">
    <property type="entry name" value="Tetracycline Repressor, domain 2"/>
    <property type="match status" value="1"/>
</dbReference>
<keyword evidence="3" id="KW-0804">Transcription</keyword>
<dbReference type="SUPFAM" id="SSF46689">
    <property type="entry name" value="Homeodomain-like"/>
    <property type="match status" value="1"/>
</dbReference>
<keyword evidence="9" id="KW-1185">Reference proteome</keyword>
<dbReference type="Proteomes" id="UP000594905">
    <property type="component" value="Chromosome"/>
</dbReference>
<keyword evidence="1" id="KW-0805">Transcription regulation</keyword>
<dbReference type="EMBL" id="CP065689">
    <property type="protein sequence ID" value="QPS59063.1"/>
    <property type="molecule type" value="Genomic_DNA"/>
</dbReference>
<dbReference type="Pfam" id="PF00440">
    <property type="entry name" value="TetR_N"/>
    <property type="match status" value="1"/>
</dbReference>
<reference evidence="7 8" key="1">
    <citation type="submission" date="2018-06" db="EMBL/GenBank/DDBJ databases">
        <authorList>
            <consortium name="Pathogen Informatics"/>
            <person name="Doyle S."/>
        </authorList>
    </citation>
    <scope>NUCLEOTIDE SEQUENCE [LARGE SCALE GENOMIC DNA]</scope>
    <source>
        <strain evidence="7 8">NCTC10288</strain>
    </source>
</reference>
<dbReference type="PANTHER" id="PTHR30055">
    <property type="entry name" value="HTH-TYPE TRANSCRIPTIONAL REGULATOR RUTR"/>
    <property type="match status" value="1"/>
</dbReference>
<gene>
    <name evidence="6" type="ORF">I6G51_09100</name>
    <name evidence="7" type="ORF">NCTC10288_01071</name>
</gene>
<dbReference type="GO" id="GO:0000976">
    <property type="term" value="F:transcription cis-regulatory region binding"/>
    <property type="evidence" value="ECO:0007669"/>
    <property type="project" value="TreeGrafter"/>
</dbReference>
<dbReference type="InterPro" id="IPR009057">
    <property type="entry name" value="Homeodomain-like_sf"/>
</dbReference>
<evidence type="ECO:0000259" key="5">
    <source>
        <dbReference type="PROSITE" id="PS50977"/>
    </source>
</evidence>
<dbReference type="Proteomes" id="UP000249264">
    <property type="component" value="Chromosome 1"/>
</dbReference>
<evidence type="ECO:0000256" key="4">
    <source>
        <dbReference type="PROSITE-ProRule" id="PRU00335"/>
    </source>
</evidence>
<proteinExistence type="predicted"/>
<feature type="DNA-binding region" description="H-T-H motif" evidence="4">
    <location>
        <begin position="28"/>
        <end position="47"/>
    </location>
</feature>
<dbReference type="PROSITE" id="PS50977">
    <property type="entry name" value="HTH_TETR_2"/>
    <property type="match status" value="1"/>
</dbReference>
<dbReference type="InterPro" id="IPR001647">
    <property type="entry name" value="HTH_TetR"/>
</dbReference>
<organism evidence="7 8">
    <name type="scientific">Corynebacterium minutissimum</name>
    <dbReference type="NCBI Taxonomy" id="38301"/>
    <lineage>
        <taxon>Bacteria</taxon>
        <taxon>Bacillati</taxon>
        <taxon>Actinomycetota</taxon>
        <taxon>Actinomycetes</taxon>
        <taxon>Mycobacteriales</taxon>
        <taxon>Corynebacteriaceae</taxon>
        <taxon>Corynebacterium</taxon>
    </lineage>
</organism>
<name>A0A2X4UP13_9CORY</name>
<dbReference type="OrthoDB" id="9795011at2"/>
<dbReference type="KEGG" id="cmin:NCTC10288_01071"/>
<accession>A0A2X4UP13</accession>
<dbReference type="SUPFAM" id="SSF48498">
    <property type="entry name" value="Tetracyclin repressor-like, C-terminal domain"/>
    <property type="match status" value="1"/>
</dbReference>
<dbReference type="EMBL" id="LS483460">
    <property type="protein sequence ID" value="SQH99774.1"/>
    <property type="molecule type" value="Genomic_DNA"/>
</dbReference>
<evidence type="ECO:0000256" key="1">
    <source>
        <dbReference type="ARBA" id="ARBA00023015"/>
    </source>
</evidence>
<evidence type="ECO:0000313" key="8">
    <source>
        <dbReference type="Proteomes" id="UP000249264"/>
    </source>
</evidence>
<evidence type="ECO:0000313" key="7">
    <source>
        <dbReference type="EMBL" id="SQH99774.1"/>
    </source>
</evidence>
<reference evidence="6 9" key="2">
    <citation type="submission" date="2020-12" db="EMBL/GenBank/DDBJ databases">
        <title>FDA dAtabase for Regulatory Grade micrObial Sequences (FDA-ARGOS): Supporting development and validation of Infectious Disease Dx tests.</title>
        <authorList>
            <person name="Sproer C."/>
            <person name="Gronow S."/>
            <person name="Severitt S."/>
            <person name="Schroder I."/>
            <person name="Tallon L."/>
            <person name="Sadzewicz L."/>
            <person name="Zhao X."/>
            <person name="Boylan J."/>
            <person name="Ott S."/>
            <person name="Bowen H."/>
            <person name="Vavikolanu K."/>
            <person name="Mehta A."/>
            <person name="Aluvathingal J."/>
            <person name="Nadendla S."/>
            <person name="Lowell S."/>
            <person name="Myers T."/>
            <person name="Yan Y."/>
            <person name="Sichtig H."/>
        </authorList>
    </citation>
    <scope>NUCLEOTIDE SEQUENCE [LARGE SCALE GENOMIC DNA]</scope>
    <source>
        <strain evidence="6 9">FDAARGOS_894</strain>
    </source>
</reference>
<keyword evidence="2 4" id="KW-0238">DNA-binding</keyword>
<dbReference type="InterPro" id="IPR036271">
    <property type="entry name" value="Tet_transcr_reg_TetR-rel_C_sf"/>
</dbReference>
<dbReference type="GeneID" id="70782984"/>
<dbReference type="InterPro" id="IPR050109">
    <property type="entry name" value="HTH-type_TetR-like_transc_reg"/>
</dbReference>
<protein>
    <submittedName>
        <fullName evidence="7">HTH-type transcriptional regulator</fullName>
    </submittedName>
    <submittedName>
        <fullName evidence="6">TetR/AcrR family transcriptional regulator</fullName>
    </submittedName>
</protein>
<evidence type="ECO:0000313" key="6">
    <source>
        <dbReference type="EMBL" id="QPS59063.1"/>
    </source>
</evidence>
<evidence type="ECO:0000313" key="9">
    <source>
        <dbReference type="Proteomes" id="UP000594905"/>
    </source>
</evidence>